<evidence type="ECO:0000313" key="13">
    <source>
        <dbReference type="EMBL" id="KAH8032837.1"/>
    </source>
</evidence>
<dbReference type="PANTHER" id="PTHR46065">
    <property type="entry name" value="E3 UBIQUITIN-PROTEIN LIGASE MARCH 2/3 FAMILY MEMBER"/>
    <property type="match status" value="1"/>
</dbReference>
<evidence type="ECO:0000256" key="6">
    <source>
        <dbReference type="ARBA" id="ARBA00022786"/>
    </source>
</evidence>
<dbReference type="VEuPathDB" id="VectorBase:LOC119176774"/>
<protein>
    <recommendedName>
        <fullName evidence="12">RING-CH-type domain-containing protein</fullName>
    </recommendedName>
</protein>
<evidence type="ECO:0000256" key="9">
    <source>
        <dbReference type="ARBA" id="ARBA00023136"/>
    </source>
</evidence>
<dbReference type="PROSITE" id="PS51292">
    <property type="entry name" value="ZF_RING_CH"/>
    <property type="match status" value="1"/>
</dbReference>
<feature type="region of interest" description="Disordered" evidence="10">
    <location>
        <begin position="102"/>
        <end position="122"/>
    </location>
</feature>
<dbReference type="Gene3D" id="3.30.40.10">
    <property type="entry name" value="Zinc/RING finger domain, C3HC4 (zinc finger)"/>
    <property type="match status" value="1"/>
</dbReference>
<evidence type="ECO:0000256" key="5">
    <source>
        <dbReference type="ARBA" id="ARBA00022771"/>
    </source>
</evidence>
<dbReference type="EMBL" id="JABSTU010000004">
    <property type="protein sequence ID" value="KAH8032837.1"/>
    <property type="molecule type" value="Genomic_DNA"/>
</dbReference>
<dbReference type="PANTHER" id="PTHR46065:SF3">
    <property type="entry name" value="FI20425P1"/>
    <property type="match status" value="1"/>
</dbReference>
<dbReference type="GO" id="GO:0016567">
    <property type="term" value="P:protein ubiquitination"/>
    <property type="evidence" value="ECO:0007669"/>
    <property type="project" value="TreeGrafter"/>
</dbReference>
<keyword evidence="6" id="KW-0833">Ubl conjugation pathway</keyword>
<dbReference type="InterPro" id="IPR011016">
    <property type="entry name" value="Znf_RING-CH"/>
</dbReference>
<dbReference type="GO" id="GO:0004842">
    <property type="term" value="F:ubiquitin-protein transferase activity"/>
    <property type="evidence" value="ECO:0007669"/>
    <property type="project" value="TreeGrafter"/>
</dbReference>
<evidence type="ECO:0000256" key="8">
    <source>
        <dbReference type="ARBA" id="ARBA00022989"/>
    </source>
</evidence>
<evidence type="ECO:0000256" key="10">
    <source>
        <dbReference type="SAM" id="MobiDB-lite"/>
    </source>
</evidence>
<dbReference type="Proteomes" id="UP000821866">
    <property type="component" value="Chromosome 2"/>
</dbReference>
<evidence type="ECO:0000256" key="3">
    <source>
        <dbReference type="ARBA" id="ARBA00022692"/>
    </source>
</evidence>
<accession>A0A9J6EFD9</accession>
<reference evidence="13" key="1">
    <citation type="journal article" date="2020" name="Cell">
        <title>Large-Scale Comparative Analyses of Tick Genomes Elucidate Their Genetic Diversity and Vector Capacities.</title>
        <authorList>
            <consortium name="Tick Genome and Microbiome Consortium (TIGMIC)"/>
            <person name="Jia N."/>
            <person name="Wang J."/>
            <person name="Shi W."/>
            <person name="Du L."/>
            <person name="Sun Y."/>
            <person name="Zhan W."/>
            <person name="Jiang J.F."/>
            <person name="Wang Q."/>
            <person name="Zhang B."/>
            <person name="Ji P."/>
            <person name="Bell-Sakyi L."/>
            <person name="Cui X.M."/>
            <person name="Yuan T.T."/>
            <person name="Jiang B.G."/>
            <person name="Yang W.F."/>
            <person name="Lam T.T."/>
            <person name="Chang Q.C."/>
            <person name="Ding S.J."/>
            <person name="Wang X.J."/>
            <person name="Zhu J.G."/>
            <person name="Ruan X.D."/>
            <person name="Zhao L."/>
            <person name="Wei J.T."/>
            <person name="Ye R.Z."/>
            <person name="Que T.C."/>
            <person name="Du C.H."/>
            <person name="Zhou Y.H."/>
            <person name="Cheng J.X."/>
            <person name="Dai P.F."/>
            <person name="Guo W.B."/>
            <person name="Han X.H."/>
            <person name="Huang E.J."/>
            <person name="Li L.F."/>
            <person name="Wei W."/>
            <person name="Gao Y.C."/>
            <person name="Liu J.Z."/>
            <person name="Shao H.Z."/>
            <person name="Wang X."/>
            <person name="Wang C.C."/>
            <person name="Yang T.C."/>
            <person name="Huo Q.B."/>
            <person name="Li W."/>
            <person name="Chen H.Y."/>
            <person name="Chen S.E."/>
            <person name="Zhou L.G."/>
            <person name="Ni X.B."/>
            <person name="Tian J.H."/>
            <person name="Sheng Y."/>
            <person name="Liu T."/>
            <person name="Pan Y.S."/>
            <person name="Xia L.Y."/>
            <person name="Li J."/>
            <person name="Zhao F."/>
            <person name="Cao W.C."/>
        </authorList>
    </citation>
    <scope>NUCLEOTIDE SEQUENCE</scope>
    <source>
        <strain evidence="13">Rmic-2018</strain>
    </source>
</reference>
<dbReference type="Pfam" id="PF12906">
    <property type="entry name" value="RINGv"/>
    <property type="match status" value="1"/>
</dbReference>
<evidence type="ECO:0000256" key="1">
    <source>
        <dbReference type="ARBA" id="ARBA00004141"/>
    </source>
</evidence>
<dbReference type="GO" id="GO:0008270">
    <property type="term" value="F:zinc ion binding"/>
    <property type="evidence" value="ECO:0007669"/>
    <property type="project" value="UniProtKB-KW"/>
</dbReference>
<comment type="caution">
    <text evidence="13">The sequence shown here is derived from an EMBL/GenBank/DDBJ whole genome shotgun (WGS) entry which is preliminary data.</text>
</comment>
<reference evidence="13" key="2">
    <citation type="submission" date="2021-09" db="EMBL/GenBank/DDBJ databases">
        <authorList>
            <person name="Jia N."/>
            <person name="Wang J."/>
            <person name="Shi W."/>
            <person name="Du L."/>
            <person name="Sun Y."/>
            <person name="Zhan W."/>
            <person name="Jiang J."/>
            <person name="Wang Q."/>
            <person name="Zhang B."/>
            <person name="Ji P."/>
            <person name="Sakyi L.B."/>
            <person name="Cui X."/>
            <person name="Yuan T."/>
            <person name="Jiang B."/>
            <person name="Yang W."/>
            <person name="Lam T.T.-Y."/>
            <person name="Chang Q."/>
            <person name="Ding S."/>
            <person name="Wang X."/>
            <person name="Zhu J."/>
            <person name="Ruan X."/>
            <person name="Zhao L."/>
            <person name="Wei J."/>
            <person name="Que T."/>
            <person name="Du C."/>
            <person name="Cheng J."/>
            <person name="Dai P."/>
            <person name="Han X."/>
            <person name="Huang E."/>
            <person name="Gao Y."/>
            <person name="Liu J."/>
            <person name="Shao H."/>
            <person name="Ye R."/>
            <person name="Li L."/>
            <person name="Wei W."/>
            <person name="Wang X."/>
            <person name="Wang C."/>
            <person name="Huo Q."/>
            <person name="Li W."/>
            <person name="Guo W."/>
            <person name="Chen H."/>
            <person name="Chen S."/>
            <person name="Zhou L."/>
            <person name="Zhou L."/>
            <person name="Ni X."/>
            <person name="Tian J."/>
            <person name="Zhou Y."/>
            <person name="Sheng Y."/>
            <person name="Liu T."/>
            <person name="Pan Y."/>
            <person name="Xia L."/>
            <person name="Li J."/>
            <person name="Zhao F."/>
            <person name="Cao W."/>
        </authorList>
    </citation>
    <scope>NUCLEOTIDE SEQUENCE</scope>
    <source>
        <strain evidence="13">Rmic-2018</strain>
        <tissue evidence="13">Larvae</tissue>
    </source>
</reference>
<proteinExistence type="predicted"/>
<evidence type="ECO:0000256" key="7">
    <source>
        <dbReference type="ARBA" id="ARBA00022833"/>
    </source>
</evidence>
<keyword evidence="2" id="KW-0808">Transferase</keyword>
<evidence type="ECO:0000259" key="12">
    <source>
        <dbReference type="PROSITE" id="PS51292"/>
    </source>
</evidence>
<comment type="subcellular location">
    <subcellularLocation>
        <location evidence="1">Membrane</location>
        <topology evidence="1">Multi-pass membrane protein</topology>
    </subcellularLocation>
</comment>
<feature type="domain" description="RING-CH-type" evidence="12">
    <location>
        <begin position="140"/>
        <end position="200"/>
    </location>
</feature>
<evidence type="ECO:0000313" key="14">
    <source>
        <dbReference type="Proteomes" id="UP000821866"/>
    </source>
</evidence>
<evidence type="ECO:0000256" key="4">
    <source>
        <dbReference type="ARBA" id="ARBA00022723"/>
    </source>
</evidence>
<dbReference type="AlphaFoldDB" id="A0A9J6EFD9"/>
<dbReference type="SUPFAM" id="SSF57850">
    <property type="entry name" value="RING/U-box"/>
    <property type="match status" value="1"/>
</dbReference>
<organism evidence="13 14">
    <name type="scientific">Rhipicephalus microplus</name>
    <name type="common">Cattle tick</name>
    <name type="synonym">Boophilus microplus</name>
    <dbReference type="NCBI Taxonomy" id="6941"/>
    <lineage>
        <taxon>Eukaryota</taxon>
        <taxon>Metazoa</taxon>
        <taxon>Ecdysozoa</taxon>
        <taxon>Arthropoda</taxon>
        <taxon>Chelicerata</taxon>
        <taxon>Arachnida</taxon>
        <taxon>Acari</taxon>
        <taxon>Parasitiformes</taxon>
        <taxon>Ixodida</taxon>
        <taxon>Ixodoidea</taxon>
        <taxon>Ixodidae</taxon>
        <taxon>Rhipicephalinae</taxon>
        <taxon>Rhipicephalus</taxon>
        <taxon>Boophilus</taxon>
    </lineage>
</organism>
<keyword evidence="5" id="KW-0863">Zinc-finger</keyword>
<evidence type="ECO:0000256" key="2">
    <source>
        <dbReference type="ARBA" id="ARBA00022679"/>
    </source>
</evidence>
<keyword evidence="7" id="KW-0862">Zinc</keyword>
<keyword evidence="14" id="KW-1185">Reference proteome</keyword>
<keyword evidence="3 11" id="KW-0812">Transmembrane</keyword>
<dbReference type="SMART" id="SM00744">
    <property type="entry name" value="RINGv"/>
    <property type="match status" value="1"/>
</dbReference>
<sequence length="268" mass="30226">MTIEHNNPGEESSMLSMHSGICDDSNVRFLEINAHRLAFPDHCHTREHVSAKREEKKSHLPFWPETECVHNNLSRDKDSSEFSAINERPFFVNSSVKAKDDGATWSGDDPLPLRRRPEAVSDEPTCDNLPLYAAAGSCSRAGSSEPICRICQEGDQKYQLDSPCSCSSTIGLMHAPCLEHWLTECNDNFCEVCGDRFQMVSQPFTALRFCWVSQNKGQLLRELLCDLLGILAVEILIFVCVFYVLVRMVLTSDDVAWCIVFLYVIKIA</sequence>
<evidence type="ECO:0000256" key="11">
    <source>
        <dbReference type="SAM" id="Phobius"/>
    </source>
</evidence>
<keyword evidence="9 11" id="KW-0472">Membrane</keyword>
<name>A0A9J6EFD9_RHIMP</name>
<keyword evidence="4" id="KW-0479">Metal-binding</keyword>
<keyword evidence="8 11" id="KW-1133">Transmembrane helix</keyword>
<feature type="transmembrane region" description="Helical" evidence="11">
    <location>
        <begin position="223"/>
        <end position="246"/>
    </location>
</feature>
<gene>
    <name evidence="13" type="ORF">HPB51_003051</name>
</gene>
<dbReference type="GO" id="GO:0016020">
    <property type="term" value="C:membrane"/>
    <property type="evidence" value="ECO:0007669"/>
    <property type="project" value="UniProtKB-SubCell"/>
</dbReference>
<dbReference type="InterPro" id="IPR013083">
    <property type="entry name" value="Znf_RING/FYVE/PHD"/>
</dbReference>